<dbReference type="SUPFAM" id="SSF48452">
    <property type="entry name" value="TPR-like"/>
    <property type="match status" value="1"/>
</dbReference>
<comment type="caution">
    <text evidence="1">The sequence shown here is derived from an EMBL/GenBank/DDBJ whole genome shotgun (WGS) entry which is preliminary data.</text>
</comment>
<proteinExistence type="predicted"/>
<sequence length="458" mass="50118">MDASDLEHRARTRSGCIPPALVSRLLELGHAKEVERQALGGEWFCALEWARVLGGQDRQVEALEVLDPYLATGWWTAAAATAGLLEEWGRGEEAVALARTHMASARSYAETGGGLALESFARLLARNGLADDAFDLLRPHIDDWPLAHALIDIAQAAGRDEEAAGLLAARIPAGHECDSPWCCRGLEPHLAVGLLATVHERQGRVEEAVALLSTHQFTSVNGRDQLADLFARHDRIDELRAYADTEPLGYAAQRLAELLEERGDVDGAITVYRRVGQGSLRRGNTAVELARLLARHDRYDDAIEVMRTSVDAPGGAEDWIVDVLCTLYAEQGRQPDALAWLDDLKARRGKEEWELFWIRLPLMAACGRVDEAVELTRAHPEGTTSYAAEHVATLLADAGRTEDAVTVLEQYAPANTTTLAGYLIDLGRVKDALALLQHTHPPSPAVPTTRLWLDEPPF</sequence>
<reference evidence="1 2" key="1">
    <citation type="submission" date="2021-07" db="EMBL/GenBank/DDBJ databases">
        <title>Sequencing Streptomyces halstedii LGO-A4 genome an citrus endophytic actinomycete.</title>
        <authorList>
            <person name="Samborskyy M."/>
            <person name="Scott N."/>
            <person name="Deglau R."/>
            <person name="Dickens S."/>
            <person name="Oliveira L.G."/>
        </authorList>
    </citation>
    <scope>NUCLEOTIDE SEQUENCE [LARGE SCALE GENOMIC DNA]</scope>
    <source>
        <strain evidence="1 2">LGO-A4</strain>
    </source>
</reference>
<protein>
    <recommendedName>
        <fullName evidence="3">Tetratricopeptide repeat protein</fullName>
    </recommendedName>
</protein>
<evidence type="ECO:0000313" key="2">
    <source>
        <dbReference type="Proteomes" id="UP000735541"/>
    </source>
</evidence>
<organism evidence="1 2">
    <name type="scientific">Streptomyces halstedii</name>
    <dbReference type="NCBI Taxonomy" id="1944"/>
    <lineage>
        <taxon>Bacteria</taxon>
        <taxon>Bacillati</taxon>
        <taxon>Actinomycetota</taxon>
        <taxon>Actinomycetes</taxon>
        <taxon>Kitasatosporales</taxon>
        <taxon>Streptomycetaceae</taxon>
        <taxon>Streptomyces</taxon>
    </lineage>
</organism>
<dbReference type="Proteomes" id="UP000735541">
    <property type="component" value="Unassembled WGS sequence"/>
</dbReference>
<name>A0ABS6TX47_STRHA</name>
<gene>
    <name evidence="1" type="ORF">STHAL_24815</name>
</gene>
<evidence type="ECO:0000313" key="1">
    <source>
        <dbReference type="EMBL" id="MBV7672674.1"/>
    </source>
</evidence>
<accession>A0ABS6TX47</accession>
<evidence type="ECO:0008006" key="3">
    <source>
        <dbReference type="Google" id="ProtNLM"/>
    </source>
</evidence>
<dbReference type="Gene3D" id="1.25.40.10">
    <property type="entry name" value="Tetratricopeptide repeat domain"/>
    <property type="match status" value="1"/>
</dbReference>
<dbReference type="InterPro" id="IPR011990">
    <property type="entry name" value="TPR-like_helical_dom_sf"/>
</dbReference>
<dbReference type="EMBL" id="JAHUVW010000001">
    <property type="protein sequence ID" value="MBV7672674.1"/>
    <property type="molecule type" value="Genomic_DNA"/>
</dbReference>
<dbReference type="RefSeq" id="WP_228871598.1">
    <property type="nucleotide sequence ID" value="NZ_JAHUVW010000001.1"/>
</dbReference>
<keyword evidence="2" id="KW-1185">Reference proteome</keyword>